<evidence type="ECO:0000313" key="13">
    <source>
        <dbReference type="EMBL" id="PAA59335.1"/>
    </source>
</evidence>
<dbReference type="PANTHER" id="PTHR11532">
    <property type="entry name" value="PROTEASE M14 CARBOXYPEPTIDASE"/>
    <property type="match status" value="1"/>
</dbReference>
<keyword evidence="4" id="KW-0645">Protease</keyword>
<keyword evidence="7" id="KW-0862">Zinc</keyword>
<dbReference type="Pfam" id="PF13620">
    <property type="entry name" value="CarboxypepD_reg"/>
    <property type="match status" value="2"/>
</dbReference>
<dbReference type="InterPro" id="IPR057246">
    <property type="entry name" value="CARBOXYPEPT_ZN_1"/>
</dbReference>
<evidence type="ECO:0000256" key="4">
    <source>
        <dbReference type="ARBA" id="ARBA00022670"/>
    </source>
</evidence>
<evidence type="ECO:0000256" key="9">
    <source>
        <dbReference type="PROSITE-ProRule" id="PRU01379"/>
    </source>
</evidence>
<protein>
    <recommendedName>
        <fullName evidence="12">Peptidase M14 domain-containing protein</fullName>
    </recommendedName>
</protein>
<dbReference type="GO" id="GO:0006518">
    <property type="term" value="P:peptide metabolic process"/>
    <property type="evidence" value="ECO:0007669"/>
    <property type="project" value="TreeGrafter"/>
</dbReference>
<sequence length="1518" mass="164482">MLPNSNANRLSRFHGNRWLIMLTIMLLRLSQLALLLAENVTTQPRFAISNLEGVNVYRLSSSDDSADQVSVKPMLILTYAATSQAAASSVAKQLMLLKDFVNLPSSTSTRSKIVAEFLLPTRSNNTNVLKALRQLDLVGYESITKKRICQILACEKDLSGQPELVEQLVNNLADNGCKVKSIITIDNCYRSGALKARHRAFNLTNHLQWQFINWGVLADDHEYRLRLRRDVSVGDQYPRNESSPILRLVKFTNQMRSDRERKVFKDYVPVDSKSLVHHNYDALTAYLHRIHSACPSVTRLYSIGKSVQNRELWVIEFSGQLPGSHRPGVPEFKYVGNMHGNEVVSREVLLYLADFLCRNYDRTPLVKDLLASTRVHIMPSMNPDGYESSHAGDSNGVIGRSNANGIDLNRNFPDQFRAGEPDEKPEQPETAAVRAWLARWPFVLSANLHGGAVVANYPFDGTKEGASVYSKAPDDATFRQLARAYSSSHPRMTSQHRCPAYLTERFTDGITNGAQWYSLYGGMQDYNYLNTNCFELTLELSCNKHPYAAELPRYWSENFYPLLVFMSAVHKGVRGFVLDFDTGAPLSAVSVLVDGIDHAVLTAQDGDYWRLLAPGSYTLRFVKRGYSSYSATVTVTDEAAVQLNATLRIRPFADWSAAQDFSLKANLASEFLPTIADYRQQSKDLARQYPGLVTVRSLADGVTALTLCGRIDDDDAKNSLPGALLVGTLNKFESATGEVLLRLARHLAAGYNQSDELRSLLNNLRITIVPVLFSSSNNSTKLSITNGSSADCSNTELLSSATAVESLVSVMQNSTEQLTSPVLFMALRTGFTNDSSIARLASTDLSQNLSTVVRLVKSLAKHFISSKLVDGALVRPIADSAVTVGGGGDSRELQLLNHFQNSLGAASMSLRLNSCSTPAAGSLPGLYRDNQLALLNVLTNFYKRYVACGRILDAKTGSPIPLATTAASSAGSNSVTMWLGVDQTPSNRLVYSSASASLAAAGRFCVLANRSSHSVLTACSKGYACNSLSSYSRESVPASILEFRLQQGGLSTSMDEVTEALLNDLLAQSGSRSETMAKLQNLFGTGHCSMRVHFDFFPDQSQFRLDFFNSNSSSGIAAAEADSAASRPRATLATQSHPRLLLGLAVQLCRQADSGRDFRLNELAAGLDRLRLIVTKSAPACSDTTNNSTNKNSNPESMQIFQAADYNNAKDDVRIAVVMAGPDASNAVAMAESVNTRLPVSARRYTIDRCHRLSSSSRPPLAPGAACTTESAPILRCLGVRLNQTGLDLQLAAAAPNCCKSADSSSMIAWAANSDALLHSLSAALLIGIRGRLTDSRDGKPIVAASVSIDGVPYSRLTNPNGEFYFLLSPGVYSLRLAAAGYVNHTDIYRVSQAALAIASLDLAQFYLHPSGTDHSVNRDIAATAAVVTLVVLALVCILAALAALLLRSRCLFRDERGLPALPVIVGGSGSSATAAATASAASSSSSAFSHRGVQYSKVPSNDPEEVYLNGIDVDSAI</sequence>
<dbReference type="GO" id="GO:0016485">
    <property type="term" value="P:protein processing"/>
    <property type="evidence" value="ECO:0007669"/>
    <property type="project" value="TreeGrafter"/>
</dbReference>
<feature type="signal peptide" evidence="11">
    <location>
        <begin position="1"/>
        <end position="37"/>
    </location>
</feature>
<accession>A0A267ECM6</accession>
<dbReference type="InterPro" id="IPR000834">
    <property type="entry name" value="Peptidase_M14"/>
</dbReference>
<dbReference type="GO" id="GO:0008270">
    <property type="term" value="F:zinc ion binding"/>
    <property type="evidence" value="ECO:0007669"/>
    <property type="project" value="InterPro"/>
</dbReference>
<dbReference type="SUPFAM" id="SSF49464">
    <property type="entry name" value="Carboxypeptidase regulatory domain-like"/>
    <property type="match status" value="2"/>
</dbReference>
<dbReference type="SUPFAM" id="SSF53187">
    <property type="entry name" value="Zn-dependent exopeptidases"/>
    <property type="match status" value="2"/>
</dbReference>
<dbReference type="SMART" id="SM00631">
    <property type="entry name" value="Zn_pept"/>
    <property type="match status" value="1"/>
</dbReference>
<comment type="cofactor">
    <cofactor evidence="1">
        <name>Zn(2+)</name>
        <dbReference type="ChEBI" id="CHEBI:29105"/>
    </cofactor>
</comment>
<dbReference type="PROSITE" id="PS00133">
    <property type="entry name" value="CARBOXYPEPT_ZN_2"/>
    <property type="match status" value="1"/>
</dbReference>
<dbReference type="Gene3D" id="2.60.40.1120">
    <property type="entry name" value="Carboxypeptidase-like, regulatory domain"/>
    <property type="match status" value="2"/>
</dbReference>
<dbReference type="InterPro" id="IPR008969">
    <property type="entry name" value="CarboxyPept-like_regulatory"/>
</dbReference>
<dbReference type="Proteomes" id="UP000215902">
    <property type="component" value="Unassembled WGS sequence"/>
</dbReference>
<evidence type="ECO:0000313" key="14">
    <source>
        <dbReference type="Proteomes" id="UP000215902"/>
    </source>
</evidence>
<organism evidence="13 14">
    <name type="scientific">Macrostomum lignano</name>
    <dbReference type="NCBI Taxonomy" id="282301"/>
    <lineage>
        <taxon>Eukaryota</taxon>
        <taxon>Metazoa</taxon>
        <taxon>Spiralia</taxon>
        <taxon>Lophotrochozoa</taxon>
        <taxon>Platyhelminthes</taxon>
        <taxon>Rhabditophora</taxon>
        <taxon>Macrostomorpha</taxon>
        <taxon>Macrostomida</taxon>
        <taxon>Macrostomidae</taxon>
        <taxon>Macrostomum</taxon>
    </lineage>
</organism>
<dbReference type="PROSITE" id="PS00132">
    <property type="entry name" value="CARBOXYPEPT_ZN_1"/>
    <property type="match status" value="1"/>
</dbReference>
<dbReference type="Pfam" id="PF00246">
    <property type="entry name" value="Peptidase_M14"/>
    <property type="match status" value="1"/>
</dbReference>
<evidence type="ECO:0000256" key="10">
    <source>
        <dbReference type="SAM" id="Phobius"/>
    </source>
</evidence>
<dbReference type="PRINTS" id="PR00765">
    <property type="entry name" value="CRBOXYPTASEA"/>
</dbReference>
<evidence type="ECO:0000256" key="8">
    <source>
        <dbReference type="ARBA" id="ARBA00023180"/>
    </source>
</evidence>
<evidence type="ECO:0000256" key="11">
    <source>
        <dbReference type="SAM" id="SignalP"/>
    </source>
</evidence>
<dbReference type="InterPro" id="IPR050753">
    <property type="entry name" value="Peptidase_M14_domain"/>
</dbReference>
<dbReference type="InterPro" id="IPR057247">
    <property type="entry name" value="CARBOXYPEPT_ZN_2"/>
</dbReference>
<dbReference type="Gene3D" id="3.40.630.10">
    <property type="entry name" value="Zn peptidases"/>
    <property type="match status" value="2"/>
</dbReference>
<dbReference type="FunFam" id="3.40.630.10:FF:000020">
    <property type="entry name" value="Carboxypeptidase D"/>
    <property type="match status" value="1"/>
</dbReference>
<dbReference type="PROSITE" id="PS52035">
    <property type="entry name" value="PEPTIDASE_M14"/>
    <property type="match status" value="1"/>
</dbReference>
<evidence type="ECO:0000259" key="12">
    <source>
        <dbReference type="PROSITE" id="PS52035"/>
    </source>
</evidence>
<dbReference type="OrthoDB" id="10249045at2759"/>
<dbReference type="CDD" id="cd11308">
    <property type="entry name" value="Peptidase_M14NE-CP-C_like"/>
    <property type="match status" value="1"/>
</dbReference>
<evidence type="ECO:0000256" key="3">
    <source>
        <dbReference type="ARBA" id="ARBA00022645"/>
    </source>
</evidence>
<reference evidence="13 14" key="1">
    <citation type="submission" date="2017-06" db="EMBL/GenBank/DDBJ databases">
        <title>A platform for efficient transgenesis in Macrostomum lignano, a flatworm model organism for stem cell research.</title>
        <authorList>
            <person name="Berezikov E."/>
        </authorList>
    </citation>
    <scope>NUCLEOTIDE SEQUENCE [LARGE SCALE GENOMIC DNA]</scope>
    <source>
        <strain evidence="13">DV1</strain>
        <tissue evidence="13">Whole organism</tissue>
    </source>
</reference>
<dbReference type="GO" id="GO:0005615">
    <property type="term" value="C:extracellular space"/>
    <property type="evidence" value="ECO:0007669"/>
    <property type="project" value="TreeGrafter"/>
</dbReference>
<keyword evidence="10" id="KW-0812">Transmembrane</keyword>
<feature type="transmembrane region" description="Helical" evidence="10">
    <location>
        <begin position="1421"/>
        <end position="1447"/>
    </location>
</feature>
<proteinExistence type="inferred from homology"/>
<evidence type="ECO:0000256" key="5">
    <source>
        <dbReference type="ARBA" id="ARBA00022723"/>
    </source>
</evidence>
<dbReference type="EMBL" id="NIVC01002275">
    <property type="protein sequence ID" value="PAA59335.1"/>
    <property type="molecule type" value="Genomic_DNA"/>
</dbReference>
<evidence type="ECO:0000256" key="6">
    <source>
        <dbReference type="ARBA" id="ARBA00022801"/>
    </source>
</evidence>
<keyword evidence="10" id="KW-1133">Transmembrane helix</keyword>
<dbReference type="STRING" id="282301.A0A267ECM6"/>
<dbReference type="CDD" id="cd03858">
    <property type="entry name" value="M14_CP_N-E_like"/>
    <property type="match status" value="1"/>
</dbReference>
<name>A0A267ECM6_9PLAT</name>
<keyword evidence="3" id="KW-0121">Carboxypeptidase</keyword>
<keyword evidence="8" id="KW-0325">Glycoprotein</keyword>
<feature type="chain" id="PRO_5012289235" description="Peptidase M14 domain-containing protein" evidence="11">
    <location>
        <begin position="38"/>
        <end position="1518"/>
    </location>
</feature>
<keyword evidence="5" id="KW-0479">Metal-binding</keyword>
<keyword evidence="6" id="KW-0378">Hydrolase</keyword>
<evidence type="ECO:0000256" key="2">
    <source>
        <dbReference type="ARBA" id="ARBA00005988"/>
    </source>
</evidence>
<comment type="similarity">
    <text evidence="2 9">Belongs to the peptidase M14 family.</text>
</comment>
<gene>
    <name evidence="13" type="ORF">BOX15_Mlig023697g1</name>
</gene>
<feature type="active site" description="Proton donor/acceptor" evidence="9">
    <location>
        <position position="539"/>
    </location>
</feature>
<keyword evidence="10" id="KW-0472">Membrane</keyword>
<evidence type="ECO:0000256" key="1">
    <source>
        <dbReference type="ARBA" id="ARBA00001947"/>
    </source>
</evidence>
<dbReference type="GO" id="GO:0004181">
    <property type="term" value="F:metallocarboxypeptidase activity"/>
    <property type="evidence" value="ECO:0007669"/>
    <property type="project" value="InterPro"/>
</dbReference>
<comment type="caution">
    <text evidence="13">The sequence shown here is derived from an EMBL/GenBank/DDBJ whole genome shotgun (WGS) entry which is preliminary data.</text>
</comment>
<keyword evidence="11" id="KW-0732">Signal</keyword>
<dbReference type="PANTHER" id="PTHR11532:SF57">
    <property type="entry name" value="CARBOXYPEPTIDASE D, B"/>
    <property type="match status" value="1"/>
</dbReference>
<evidence type="ECO:0000256" key="7">
    <source>
        <dbReference type="ARBA" id="ARBA00022833"/>
    </source>
</evidence>
<feature type="domain" description="Peptidase M14" evidence="12">
    <location>
        <begin position="276"/>
        <end position="569"/>
    </location>
</feature>
<keyword evidence="14" id="KW-1185">Reference proteome</keyword>